<sequence>MAGERMSGGRVVKSGIGEGKVEKGGRIGYKLRGTTLVSHSLGSSSDSCSIVYYNRIANNLRL</sequence>
<name>A0A481YSP6_9VIRU</name>
<organism evidence="2">
    <name type="scientific">Marseillevirus LCMAC101</name>
    <dbReference type="NCBI Taxonomy" id="2506602"/>
    <lineage>
        <taxon>Viruses</taxon>
        <taxon>Varidnaviria</taxon>
        <taxon>Bamfordvirae</taxon>
        <taxon>Nucleocytoviricota</taxon>
        <taxon>Megaviricetes</taxon>
        <taxon>Pimascovirales</taxon>
        <taxon>Pimascovirales incertae sedis</taxon>
        <taxon>Marseilleviridae</taxon>
    </lineage>
</organism>
<evidence type="ECO:0000256" key="1">
    <source>
        <dbReference type="SAM" id="MobiDB-lite"/>
    </source>
</evidence>
<protein>
    <submittedName>
        <fullName evidence="2">Uncharacterized protein</fullName>
    </submittedName>
</protein>
<feature type="region of interest" description="Disordered" evidence="1">
    <location>
        <begin position="1"/>
        <end position="20"/>
    </location>
</feature>
<proteinExistence type="predicted"/>
<dbReference type="EMBL" id="MK500328">
    <property type="protein sequence ID" value="QBK86010.1"/>
    <property type="molecule type" value="Genomic_DNA"/>
</dbReference>
<reference evidence="2" key="1">
    <citation type="journal article" date="2019" name="MBio">
        <title>Virus Genomes from Deep Sea Sediments Expand the Ocean Megavirome and Support Independent Origins of Viral Gigantism.</title>
        <authorList>
            <person name="Backstrom D."/>
            <person name="Yutin N."/>
            <person name="Jorgensen S.L."/>
            <person name="Dharamshi J."/>
            <person name="Homa F."/>
            <person name="Zaremba-Niedwiedzka K."/>
            <person name="Spang A."/>
            <person name="Wolf Y.I."/>
            <person name="Koonin E.V."/>
            <person name="Ettema T.J."/>
        </authorList>
    </citation>
    <scope>NUCLEOTIDE SEQUENCE</scope>
</reference>
<accession>A0A481YSP6</accession>
<evidence type="ECO:0000313" key="2">
    <source>
        <dbReference type="EMBL" id="QBK86010.1"/>
    </source>
</evidence>
<gene>
    <name evidence="2" type="ORF">LCMAC101_06050</name>
</gene>